<dbReference type="KEGG" id="nno:NONO_c26820"/>
<evidence type="ECO:0000256" key="1">
    <source>
        <dbReference type="ARBA" id="ARBA00010139"/>
    </source>
</evidence>
<dbReference type="InterPro" id="IPR051209">
    <property type="entry name" value="FAD-bind_Monooxygenase_sf"/>
</dbReference>
<sequence>MPVRPAEPRSITMTAGDDDLRAALREANLPTLLLVLAQFTGDGAWLREPYLPTRTRALNDNDDGGFPPEIQDRIRAAAFDVIRRWRDGARETPPPPADDELPGLLSISLGEAVPQEYAASLAIEGNLHPRPEVRWTRERPSGADRLGVIVIGAGFSGVATAVTLRQLGIPFVVIEKADAPGGVWYQNSYPGAGVDTPSHLYHYAFAPTGSWSRYYAKQPEILSYISDTTESFGVTEHIRFGTEVERAEWDEARHRWTVTVRTSKGGTERLEAAVVISCAGFLNRPSIPGFDGMDRFDGPLFHSSAWDHSVDLHGKRVAVIGTGATSMQIVPSIADDAQRVLVFQRSAQWVAPNFNYRRGVLPEVRLLMEQLPYYAAFYRMRLIWQFQDKLLATLRRDPLWKHPERSINSTNEKHRVFFTEYVDRELGDRIDLRDKVLPTYPPYGKRILMDNGWIETVKRDDVELVAAGVRGFDEHHVLTRDGGRHRADVVVLATGFESSRMLAPMDIRGRSGVPLREQWGDDNPYAHLGITVPDFPNFFLVGGPNTALGHGGSNLFPSECAVAYIAQILVAMAEQGMGAVEVKDTVCAEYNRRLHAEHEQLIWTHPGMTTWYRNRHGRVTAPLPWRGVDYFEMTRQPDFDDFVVTASASIPVPAAIPEGRR</sequence>
<dbReference type="STRING" id="1415166.NONO_c26820"/>
<keyword evidence="4" id="KW-0560">Oxidoreductase</keyword>
<evidence type="ECO:0000256" key="3">
    <source>
        <dbReference type="ARBA" id="ARBA00022827"/>
    </source>
</evidence>
<dbReference type="InterPro" id="IPR020946">
    <property type="entry name" value="Flavin_mOase-like"/>
</dbReference>
<dbReference type="InterPro" id="IPR036188">
    <property type="entry name" value="FAD/NAD-bd_sf"/>
</dbReference>
<dbReference type="GO" id="GO:0050660">
    <property type="term" value="F:flavin adenine dinucleotide binding"/>
    <property type="evidence" value="ECO:0007669"/>
    <property type="project" value="InterPro"/>
</dbReference>
<dbReference type="SUPFAM" id="SSF51905">
    <property type="entry name" value="FAD/NAD(P)-binding domain"/>
    <property type="match status" value="2"/>
</dbReference>
<evidence type="ECO:0000313" key="5">
    <source>
        <dbReference type="EMBL" id="AHH17474.1"/>
    </source>
</evidence>
<evidence type="ECO:0000256" key="4">
    <source>
        <dbReference type="ARBA" id="ARBA00023002"/>
    </source>
</evidence>
<keyword evidence="5" id="KW-0503">Monooxygenase</keyword>
<protein>
    <submittedName>
        <fullName evidence="5">Monooxygenase</fullName>
    </submittedName>
</protein>
<dbReference type="EMBL" id="CP006850">
    <property type="protein sequence ID" value="AHH17474.1"/>
    <property type="molecule type" value="Genomic_DNA"/>
</dbReference>
<keyword evidence="2" id="KW-0285">Flavoprotein</keyword>
<dbReference type="eggNOG" id="COG2072">
    <property type="taxonomic scope" value="Bacteria"/>
</dbReference>
<proteinExistence type="inferred from homology"/>
<dbReference type="PATRIC" id="fig|1415166.3.peg.2749"/>
<keyword evidence="3" id="KW-0274">FAD</keyword>
<organism evidence="5 6">
    <name type="scientific">Nocardia nova SH22a</name>
    <dbReference type="NCBI Taxonomy" id="1415166"/>
    <lineage>
        <taxon>Bacteria</taxon>
        <taxon>Bacillati</taxon>
        <taxon>Actinomycetota</taxon>
        <taxon>Actinomycetes</taxon>
        <taxon>Mycobacteriales</taxon>
        <taxon>Nocardiaceae</taxon>
        <taxon>Nocardia</taxon>
    </lineage>
</organism>
<dbReference type="PANTHER" id="PTHR42877">
    <property type="entry name" value="L-ORNITHINE N(5)-MONOOXYGENASE-RELATED"/>
    <property type="match status" value="1"/>
</dbReference>
<evidence type="ECO:0000313" key="6">
    <source>
        <dbReference type="Proteomes" id="UP000019150"/>
    </source>
</evidence>
<gene>
    <name evidence="5" type="ORF">NONO_c26820</name>
</gene>
<reference evidence="5 6" key="1">
    <citation type="journal article" date="2014" name="Appl. Environ. Microbiol.">
        <title>Insights into the Microbial Degradation of Rubber and Gutta-Percha by Analysis of the Complete Genome of Nocardia nova SH22a.</title>
        <authorList>
            <person name="Luo Q."/>
            <person name="Hiessl S."/>
            <person name="Poehlein A."/>
            <person name="Daniel R."/>
            <person name="Steinbuchel A."/>
        </authorList>
    </citation>
    <scope>NUCLEOTIDE SEQUENCE [LARGE SCALE GENOMIC DNA]</scope>
    <source>
        <strain evidence="5">SH22a</strain>
    </source>
</reference>
<dbReference type="GO" id="GO:0050661">
    <property type="term" value="F:NADP binding"/>
    <property type="evidence" value="ECO:0007669"/>
    <property type="project" value="InterPro"/>
</dbReference>
<keyword evidence="6" id="KW-1185">Reference proteome</keyword>
<dbReference type="GO" id="GO:0004499">
    <property type="term" value="F:N,N-dimethylaniline monooxygenase activity"/>
    <property type="evidence" value="ECO:0007669"/>
    <property type="project" value="InterPro"/>
</dbReference>
<dbReference type="RefSeq" id="WP_025348946.1">
    <property type="nucleotide sequence ID" value="NZ_CP006850.1"/>
</dbReference>
<evidence type="ECO:0000256" key="2">
    <source>
        <dbReference type="ARBA" id="ARBA00022630"/>
    </source>
</evidence>
<dbReference type="AlphaFoldDB" id="W5TE98"/>
<comment type="similarity">
    <text evidence="1">Belongs to the FAD-binding monooxygenase family.</text>
</comment>
<dbReference type="Pfam" id="PF00743">
    <property type="entry name" value="FMO-like"/>
    <property type="match status" value="1"/>
</dbReference>
<dbReference type="Proteomes" id="UP000019150">
    <property type="component" value="Chromosome"/>
</dbReference>
<name>W5TE98_9NOCA</name>
<accession>W5TE98</accession>
<dbReference type="PANTHER" id="PTHR42877:SF4">
    <property type="entry name" value="FAD_NAD(P)-BINDING DOMAIN-CONTAINING PROTEIN-RELATED"/>
    <property type="match status" value="1"/>
</dbReference>
<dbReference type="Gene3D" id="3.50.50.60">
    <property type="entry name" value="FAD/NAD(P)-binding domain"/>
    <property type="match status" value="3"/>
</dbReference>
<dbReference type="HOGENOM" id="CLU_006937_7_1_11"/>